<organism evidence="3 4">
    <name type="scientific">Popillia japonica</name>
    <name type="common">Japanese beetle</name>
    <dbReference type="NCBI Taxonomy" id="7064"/>
    <lineage>
        <taxon>Eukaryota</taxon>
        <taxon>Metazoa</taxon>
        <taxon>Ecdysozoa</taxon>
        <taxon>Arthropoda</taxon>
        <taxon>Hexapoda</taxon>
        <taxon>Insecta</taxon>
        <taxon>Pterygota</taxon>
        <taxon>Neoptera</taxon>
        <taxon>Endopterygota</taxon>
        <taxon>Coleoptera</taxon>
        <taxon>Polyphaga</taxon>
        <taxon>Scarabaeiformia</taxon>
        <taxon>Scarabaeidae</taxon>
        <taxon>Rutelinae</taxon>
        <taxon>Popillia</taxon>
    </lineage>
</organism>
<proteinExistence type="predicted"/>
<protein>
    <submittedName>
        <fullName evidence="3">Transposase protein</fullName>
    </submittedName>
</protein>
<feature type="domain" description="Transposable element P transposase-like RNase H" evidence="1">
    <location>
        <begin position="20"/>
        <end position="152"/>
    </location>
</feature>
<feature type="non-terminal residue" evidence="3">
    <location>
        <position position="262"/>
    </location>
</feature>
<dbReference type="Pfam" id="PF21787">
    <property type="entry name" value="TNP-like_RNaseH_N"/>
    <property type="match status" value="1"/>
</dbReference>
<dbReference type="AlphaFoldDB" id="A0AAW1KM95"/>
<comment type="caution">
    <text evidence="3">The sequence shown here is derived from an EMBL/GenBank/DDBJ whole genome shotgun (WGS) entry which is preliminary data.</text>
</comment>
<evidence type="ECO:0000313" key="4">
    <source>
        <dbReference type="Proteomes" id="UP001458880"/>
    </source>
</evidence>
<name>A0AAW1KM95_POPJA</name>
<sequence length="262" mass="30198">MFILPSKSTLLRYLHAIPFDTGVNAHIFEKLTSQVSRLMEIDRYCILMFDEMSLSRGFDYCKRYDKVLGYADFGCSRRFNKLADHALVFMVQGLRSSWKQPVAYYFTPSSLCASSLKGLITEVISSLQRINLKVVCTVCDQSSVNSSALSQLAMDSRNRLDEDYLFSVKGETIVSLFDVPHLLKNTRTTLSNYNIFDSRYLYQKAKFSFIKQCYELDKSRRFQMLRKLKDDFFNMRNNSMKMKVGIAAKTLSFTVAAAIETM</sequence>
<evidence type="ECO:0000259" key="2">
    <source>
        <dbReference type="Pfam" id="PF21788"/>
    </source>
</evidence>
<keyword evidence="4" id="KW-1185">Reference proteome</keyword>
<dbReference type="Proteomes" id="UP001458880">
    <property type="component" value="Unassembled WGS sequence"/>
</dbReference>
<reference evidence="3 4" key="1">
    <citation type="journal article" date="2024" name="BMC Genomics">
        <title>De novo assembly and annotation of Popillia japonica's genome with initial clues to its potential as an invasive pest.</title>
        <authorList>
            <person name="Cucini C."/>
            <person name="Boschi S."/>
            <person name="Funari R."/>
            <person name="Cardaioli E."/>
            <person name="Iannotti N."/>
            <person name="Marturano G."/>
            <person name="Paoli F."/>
            <person name="Bruttini M."/>
            <person name="Carapelli A."/>
            <person name="Frati F."/>
            <person name="Nardi F."/>
        </authorList>
    </citation>
    <scope>NUCLEOTIDE SEQUENCE [LARGE SCALE GENOMIC DNA]</scope>
    <source>
        <strain evidence="3">DMR45628</strain>
    </source>
</reference>
<feature type="domain" description="Transposable element P transposase-like GTP-binding insertion" evidence="2">
    <location>
        <begin position="181"/>
        <end position="261"/>
    </location>
</feature>
<gene>
    <name evidence="3" type="ORF">QE152_g20750</name>
</gene>
<evidence type="ECO:0000259" key="1">
    <source>
        <dbReference type="Pfam" id="PF21787"/>
    </source>
</evidence>
<dbReference type="InterPro" id="IPR048366">
    <property type="entry name" value="TNP-like_GBD"/>
</dbReference>
<dbReference type="InterPro" id="IPR048365">
    <property type="entry name" value="TNP-like_RNaseH_N"/>
</dbReference>
<evidence type="ECO:0000313" key="3">
    <source>
        <dbReference type="EMBL" id="KAK9721762.1"/>
    </source>
</evidence>
<accession>A0AAW1KM95</accession>
<dbReference type="EMBL" id="JASPKY010000195">
    <property type="protein sequence ID" value="KAK9721762.1"/>
    <property type="molecule type" value="Genomic_DNA"/>
</dbReference>
<dbReference type="Pfam" id="PF21788">
    <property type="entry name" value="TNP-like_GBD"/>
    <property type="match status" value="1"/>
</dbReference>